<dbReference type="Gene3D" id="2.60.40.1180">
    <property type="entry name" value="Golgi alpha-mannosidase II"/>
    <property type="match status" value="1"/>
</dbReference>
<evidence type="ECO:0000256" key="12">
    <source>
        <dbReference type="RuleBase" id="RU361134"/>
    </source>
</evidence>
<dbReference type="STRING" id="1796646.A4V02_04735"/>
<dbReference type="SUPFAM" id="SSF51011">
    <property type="entry name" value="Glycosyl hydrolase domain"/>
    <property type="match status" value="1"/>
</dbReference>
<dbReference type="GO" id="GO:0046872">
    <property type="term" value="F:metal ion binding"/>
    <property type="evidence" value="ECO:0007669"/>
    <property type="project" value="UniProtKB-KW"/>
</dbReference>
<evidence type="ECO:0000259" key="14">
    <source>
        <dbReference type="SMART" id="SM00642"/>
    </source>
</evidence>
<evidence type="ECO:0000256" key="10">
    <source>
        <dbReference type="ARBA" id="ARBA00023295"/>
    </source>
</evidence>
<protein>
    <recommendedName>
        <fullName evidence="5 12">Alpha-amylase</fullName>
        <ecNumber evidence="4 12">3.2.1.1</ecNumber>
    </recommendedName>
</protein>
<dbReference type="InterPro" id="IPR017853">
    <property type="entry name" value="GH"/>
</dbReference>
<evidence type="ECO:0000259" key="13">
    <source>
        <dbReference type="SMART" id="SM00632"/>
    </source>
</evidence>
<dbReference type="Gene3D" id="3.20.20.80">
    <property type="entry name" value="Glycosidases"/>
    <property type="match status" value="1"/>
</dbReference>
<dbReference type="Pfam" id="PF00128">
    <property type="entry name" value="Alpha-amylase"/>
    <property type="match status" value="1"/>
</dbReference>
<evidence type="ECO:0000256" key="3">
    <source>
        <dbReference type="ARBA" id="ARBA00008061"/>
    </source>
</evidence>
<dbReference type="InterPro" id="IPR013780">
    <property type="entry name" value="Glyco_hydro_b"/>
</dbReference>
<dbReference type="PROSITE" id="PS51257">
    <property type="entry name" value="PROKAR_LIPOPROTEIN"/>
    <property type="match status" value="1"/>
</dbReference>
<comment type="catalytic activity">
    <reaction evidence="1 12">
        <text>Endohydrolysis of (1-&gt;4)-alpha-D-glucosidic linkages in polysaccharides containing three or more (1-&gt;4)-alpha-linked D-glucose units.</text>
        <dbReference type="EC" id="3.2.1.1"/>
    </reaction>
</comment>
<evidence type="ECO:0000256" key="4">
    <source>
        <dbReference type="ARBA" id="ARBA00012595"/>
    </source>
</evidence>
<dbReference type="SMART" id="SM00632">
    <property type="entry name" value="Aamy_C"/>
    <property type="match status" value="1"/>
</dbReference>
<comment type="similarity">
    <text evidence="3 11">Belongs to the glycosyl hydrolase 13 family.</text>
</comment>
<dbReference type="RefSeq" id="WP_084273977.1">
    <property type="nucleotide sequence ID" value="NZ_CAJTAP010000005.1"/>
</dbReference>
<organism evidence="15 16">
    <name type="scientific">Muribaculum intestinale</name>
    <dbReference type="NCBI Taxonomy" id="1796646"/>
    <lineage>
        <taxon>Bacteria</taxon>
        <taxon>Pseudomonadati</taxon>
        <taxon>Bacteroidota</taxon>
        <taxon>Bacteroidia</taxon>
        <taxon>Bacteroidales</taxon>
        <taxon>Muribaculaceae</taxon>
        <taxon>Muribaculum</taxon>
    </lineage>
</organism>
<dbReference type="CDD" id="cd11315">
    <property type="entry name" value="AmyAc_bac1_AmyA"/>
    <property type="match status" value="1"/>
</dbReference>
<evidence type="ECO:0000256" key="2">
    <source>
        <dbReference type="ARBA" id="ARBA00001913"/>
    </source>
</evidence>
<keyword evidence="16" id="KW-1185">Reference proteome</keyword>
<dbReference type="Proteomes" id="UP000186351">
    <property type="component" value="Chromosome"/>
</dbReference>
<comment type="cofactor">
    <cofactor evidence="2">
        <name>Ca(2+)</name>
        <dbReference type="ChEBI" id="CHEBI:29108"/>
    </cofactor>
</comment>
<gene>
    <name evidence="15" type="ORF">A4V02_04735</name>
</gene>
<proteinExistence type="inferred from homology"/>
<dbReference type="GO" id="GO:0005975">
    <property type="term" value="P:carbohydrate metabolic process"/>
    <property type="evidence" value="ECO:0007669"/>
    <property type="project" value="InterPro"/>
</dbReference>
<evidence type="ECO:0000256" key="1">
    <source>
        <dbReference type="ARBA" id="ARBA00000548"/>
    </source>
</evidence>
<keyword evidence="10 12" id="KW-0326">Glycosidase</keyword>
<evidence type="ECO:0000256" key="7">
    <source>
        <dbReference type="ARBA" id="ARBA00022801"/>
    </source>
</evidence>
<dbReference type="PANTHER" id="PTHR43447">
    <property type="entry name" value="ALPHA-AMYLASE"/>
    <property type="match status" value="1"/>
</dbReference>
<dbReference type="GO" id="GO:0004556">
    <property type="term" value="F:alpha-amylase activity"/>
    <property type="evidence" value="ECO:0007669"/>
    <property type="project" value="UniProtKB-UniRule"/>
</dbReference>
<dbReference type="InterPro" id="IPR006047">
    <property type="entry name" value="GH13_cat_dom"/>
</dbReference>
<dbReference type="KEGG" id="pary:A4V02_04735"/>
<sequence length="478" mass="52769">MMKNFLLFPTVGIMIAGSVIGCKPETNEVPTCDGAILHAWSWSFDTIAANMKAIADAGFDYVQTSPANTCFIGEQGGMALFSEEGDSVKGKWYYYYQPIDWKIGNHLLGTRQQFKNMCDSAAKYGVKVIVDVLPNHTAVDHSAVTADLDSAAGGHDKLFHANGFNNIHQWNDRYECTTGMMGGLPDVNTENPGFQHYYLQYVNDLLACGARGFRYDTAKHIGLPDDPRDSLSERNNFWDIATGRESVQGLSLAMPADSLFIYGEVLQDKNVREADYAEYMGVTASNYGHALRHVLSEGNYFADSLAQWMNPAPPARLVTWVESHDTYANEHESADLEDDQIRQGYVFLVARQYGTPLFFSRPMGSTRQNYWGNNRIGARGNDEFFNPEVVAANHFRHAMHGQSEQISATDNGAVIAVERGNKGIILINISDEPQQVNLPTSLAKGTYTDNVHGLGFNVSDGLISGTILSMSSCIIYGN</sequence>
<evidence type="ECO:0000313" key="16">
    <source>
        <dbReference type="Proteomes" id="UP000186351"/>
    </source>
</evidence>
<dbReference type="InterPro" id="IPR006046">
    <property type="entry name" value="Alpha_amylase"/>
</dbReference>
<evidence type="ECO:0000256" key="5">
    <source>
        <dbReference type="ARBA" id="ARBA00017303"/>
    </source>
</evidence>
<evidence type="ECO:0000256" key="6">
    <source>
        <dbReference type="ARBA" id="ARBA00022723"/>
    </source>
</evidence>
<dbReference type="OrthoDB" id="9806009at2"/>
<dbReference type="EMBL" id="CP015402">
    <property type="protein sequence ID" value="ANU63086.2"/>
    <property type="molecule type" value="Genomic_DNA"/>
</dbReference>
<dbReference type="GeneID" id="65536153"/>
<keyword evidence="8" id="KW-0106">Calcium</keyword>
<keyword evidence="7 12" id="KW-0378">Hydrolase</keyword>
<keyword evidence="6" id="KW-0479">Metal-binding</keyword>
<evidence type="ECO:0000313" key="15">
    <source>
        <dbReference type="EMBL" id="ANU63086.2"/>
    </source>
</evidence>
<reference evidence="16" key="1">
    <citation type="submission" date="2016-04" db="EMBL/GenBank/DDBJ databases">
        <title>Complete Genome Sequences of Twelve Strains of a Stable Defined Moderately Diverse Mouse Microbiota 2 (sDMDMm2).</title>
        <authorList>
            <person name="Uchimura Y."/>
            <person name="Wyss M."/>
            <person name="Brugiroux S."/>
            <person name="Limenitakis J.P."/>
            <person name="Stecher B."/>
            <person name="McCoy K.D."/>
            <person name="Macpherson A.J."/>
        </authorList>
    </citation>
    <scope>NUCLEOTIDE SEQUENCE [LARGE SCALE GENOMIC DNA]</scope>
    <source>
        <strain evidence="16">YL27</strain>
    </source>
</reference>
<keyword evidence="15" id="KW-0456">Lyase</keyword>
<dbReference type="EC" id="3.2.1.1" evidence="4 12"/>
<dbReference type="InterPro" id="IPR031319">
    <property type="entry name" value="A-amylase_C"/>
</dbReference>
<dbReference type="PRINTS" id="PR00110">
    <property type="entry name" value="ALPHAAMYLASE"/>
</dbReference>
<name>A0A1B1S8F8_9BACT</name>
<dbReference type="SUPFAM" id="SSF51445">
    <property type="entry name" value="(Trans)glycosidases"/>
    <property type="match status" value="1"/>
</dbReference>
<feature type="domain" description="Glycosyl hydrolase family 13 catalytic" evidence="14">
    <location>
        <begin position="34"/>
        <end position="379"/>
    </location>
</feature>
<evidence type="ECO:0000256" key="9">
    <source>
        <dbReference type="ARBA" id="ARBA00023277"/>
    </source>
</evidence>
<evidence type="ECO:0000256" key="8">
    <source>
        <dbReference type="ARBA" id="ARBA00022837"/>
    </source>
</evidence>
<accession>A0A1Z2XK79</accession>
<dbReference type="SMART" id="SM00642">
    <property type="entry name" value="Aamy"/>
    <property type="match status" value="1"/>
</dbReference>
<evidence type="ECO:0000256" key="11">
    <source>
        <dbReference type="RuleBase" id="RU003615"/>
    </source>
</evidence>
<keyword evidence="9 12" id="KW-0119">Carbohydrate metabolism</keyword>
<dbReference type="AlphaFoldDB" id="A0A1B1S8F8"/>
<feature type="domain" description="Alpha-amylase C-terminal" evidence="13">
    <location>
        <begin position="410"/>
        <end position="478"/>
    </location>
</feature>
<accession>A0A1B1S8F8</accession>
<dbReference type="GO" id="GO:0016829">
    <property type="term" value="F:lyase activity"/>
    <property type="evidence" value="ECO:0007669"/>
    <property type="project" value="UniProtKB-KW"/>
</dbReference>